<dbReference type="Gene3D" id="1.10.287.110">
    <property type="entry name" value="DnaJ domain"/>
    <property type="match status" value="1"/>
</dbReference>
<keyword evidence="1" id="KW-0812">Transmembrane</keyword>
<dbReference type="EMBL" id="HBKQ01000265">
    <property type="protein sequence ID" value="CAE2199699.1"/>
    <property type="molecule type" value="Transcribed_RNA"/>
</dbReference>
<proteinExistence type="predicted"/>
<dbReference type="SUPFAM" id="SSF46565">
    <property type="entry name" value="Chaperone J-domain"/>
    <property type="match status" value="1"/>
</dbReference>
<dbReference type="AlphaFoldDB" id="A0A7S4HHW5"/>
<accession>A0A7S4HHW5</accession>
<keyword evidence="1" id="KW-0472">Membrane</keyword>
<evidence type="ECO:0008006" key="3">
    <source>
        <dbReference type="Google" id="ProtNLM"/>
    </source>
</evidence>
<reference evidence="2" key="1">
    <citation type="submission" date="2021-01" db="EMBL/GenBank/DDBJ databases">
        <authorList>
            <person name="Corre E."/>
            <person name="Pelletier E."/>
            <person name="Niang G."/>
            <person name="Scheremetjew M."/>
            <person name="Finn R."/>
            <person name="Kale V."/>
            <person name="Holt S."/>
            <person name="Cochrane G."/>
            <person name="Meng A."/>
            <person name="Brown T."/>
            <person name="Cohen L."/>
        </authorList>
    </citation>
    <scope>NUCLEOTIDE SEQUENCE</scope>
    <source>
        <strain evidence="2">Isolate 1302-5</strain>
    </source>
</reference>
<evidence type="ECO:0000256" key="1">
    <source>
        <dbReference type="SAM" id="Phobius"/>
    </source>
</evidence>
<name>A0A7S4HHW5_9STRA</name>
<sequence>MRRSHSCGADCRQESPLSPLEARRILGLDDSSSDGRLRFLDRVEIQRAYLAAARRHHPDARNVSGSRPCAFTFRRCHEAREALLAQHCGVRASVHYRGAKNAGFGRKGGRSGGNGGGWGFDGIGRGFPHRTLRILTLRQNLALRGVVLTLVTVGTLYDYWTKRNHARRRSLGQVGG</sequence>
<keyword evidence="1" id="KW-1133">Transmembrane helix</keyword>
<evidence type="ECO:0000313" key="2">
    <source>
        <dbReference type="EMBL" id="CAE2199699.1"/>
    </source>
</evidence>
<dbReference type="InterPro" id="IPR036869">
    <property type="entry name" value="J_dom_sf"/>
</dbReference>
<feature type="transmembrane region" description="Helical" evidence="1">
    <location>
        <begin position="141"/>
        <end position="160"/>
    </location>
</feature>
<organism evidence="2">
    <name type="scientific">Odontella aurita</name>
    <dbReference type="NCBI Taxonomy" id="265563"/>
    <lineage>
        <taxon>Eukaryota</taxon>
        <taxon>Sar</taxon>
        <taxon>Stramenopiles</taxon>
        <taxon>Ochrophyta</taxon>
        <taxon>Bacillariophyta</taxon>
        <taxon>Mediophyceae</taxon>
        <taxon>Biddulphiophycidae</taxon>
        <taxon>Eupodiscales</taxon>
        <taxon>Odontellaceae</taxon>
        <taxon>Odontella</taxon>
    </lineage>
</organism>
<protein>
    <recommendedName>
        <fullName evidence="3">J domain-containing protein</fullName>
    </recommendedName>
</protein>
<gene>
    <name evidence="2" type="ORF">OAUR00152_LOCUS182</name>
</gene>